<dbReference type="Gene3D" id="1.10.10.60">
    <property type="entry name" value="Homeodomain-like"/>
    <property type="match status" value="1"/>
</dbReference>
<dbReference type="InterPro" id="IPR009057">
    <property type="entry name" value="Homeodomain-like_sf"/>
</dbReference>
<name>A0A2P5EPA8_TREOI</name>
<evidence type="ECO:0000256" key="2">
    <source>
        <dbReference type="ARBA" id="ARBA00023015"/>
    </source>
</evidence>
<dbReference type="Proteomes" id="UP000237000">
    <property type="component" value="Unassembled WGS sequence"/>
</dbReference>
<dbReference type="InterPro" id="IPR006447">
    <property type="entry name" value="Myb_dom_plants"/>
</dbReference>
<dbReference type="Pfam" id="PF00249">
    <property type="entry name" value="Myb_DNA-binding"/>
    <property type="match status" value="1"/>
</dbReference>
<dbReference type="PANTHER" id="PTHR31314:SF164">
    <property type="entry name" value="HTH MYB-TYPE DOMAIN-CONTAINING PROTEIN"/>
    <property type="match status" value="1"/>
</dbReference>
<evidence type="ECO:0000313" key="8">
    <source>
        <dbReference type="Proteomes" id="UP000237000"/>
    </source>
</evidence>
<comment type="caution">
    <text evidence="7">The sequence shown here is derived from an EMBL/GenBank/DDBJ whole genome shotgun (WGS) entry which is preliminary data.</text>
</comment>
<proteinExistence type="predicted"/>
<comment type="subcellular location">
    <subcellularLocation>
        <location evidence="1">Nucleus</location>
    </subcellularLocation>
</comment>
<dbReference type="NCBIfam" id="TIGR01557">
    <property type="entry name" value="myb_SHAQKYF"/>
    <property type="match status" value="1"/>
</dbReference>
<dbReference type="GO" id="GO:0003677">
    <property type="term" value="F:DNA binding"/>
    <property type="evidence" value="ECO:0007669"/>
    <property type="project" value="InterPro"/>
</dbReference>
<feature type="domain" description="HTH myb-type" evidence="6">
    <location>
        <begin position="104"/>
        <end position="164"/>
    </location>
</feature>
<dbReference type="InParanoid" id="A0A2P5EPA8"/>
<evidence type="ECO:0000256" key="5">
    <source>
        <dbReference type="SAM" id="MobiDB-lite"/>
    </source>
</evidence>
<evidence type="ECO:0000259" key="6">
    <source>
        <dbReference type="PROSITE" id="PS51294"/>
    </source>
</evidence>
<keyword evidence="3" id="KW-0804">Transcription</keyword>
<feature type="region of interest" description="Disordered" evidence="5">
    <location>
        <begin position="318"/>
        <end position="337"/>
    </location>
</feature>
<dbReference type="GO" id="GO:0005634">
    <property type="term" value="C:nucleus"/>
    <property type="evidence" value="ECO:0007669"/>
    <property type="project" value="UniProtKB-SubCell"/>
</dbReference>
<accession>A0A2P5EPA8</accession>
<dbReference type="InterPro" id="IPR046955">
    <property type="entry name" value="PHR1-like"/>
</dbReference>
<evidence type="ECO:0000256" key="4">
    <source>
        <dbReference type="ARBA" id="ARBA00023242"/>
    </source>
</evidence>
<evidence type="ECO:0000313" key="7">
    <source>
        <dbReference type="EMBL" id="PON87305.1"/>
    </source>
</evidence>
<dbReference type="GO" id="GO:0003700">
    <property type="term" value="F:DNA-binding transcription factor activity"/>
    <property type="evidence" value="ECO:0007669"/>
    <property type="project" value="InterPro"/>
</dbReference>
<evidence type="ECO:0000256" key="3">
    <source>
        <dbReference type="ARBA" id="ARBA00023163"/>
    </source>
</evidence>
<evidence type="ECO:0000256" key="1">
    <source>
        <dbReference type="ARBA" id="ARBA00004123"/>
    </source>
</evidence>
<dbReference type="SUPFAM" id="SSF46689">
    <property type="entry name" value="Homeodomain-like"/>
    <property type="match status" value="1"/>
</dbReference>
<dbReference type="PROSITE" id="PS51294">
    <property type="entry name" value="HTH_MYB"/>
    <property type="match status" value="1"/>
</dbReference>
<keyword evidence="4" id="KW-0539">Nucleus</keyword>
<reference evidence="8" key="1">
    <citation type="submission" date="2016-06" db="EMBL/GenBank/DDBJ databases">
        <title>Parallel loss of symbiosis genes in relatives of nitrogen-fixing non-legume Parasponia.</title>
        <authorList>
            <person name="Van Velzen R."/>
            <person name="Holmer R."/>
            <person name="Bu F."/>
            <person name="Rutten L."/>
            <person name="Van Zeijl A."/>
            <person name="Liu W."/>
            <person name="Santuari L."/>
            <person name="Cao Q."/>
            <person name="Sharma T."/>
            <person name="Shen D."/>
            <person name="Roswanjaya Y."/>
            <person name="Wardhani T."/>
            <person name="Kalhor M.S."/>
            <person name="Jansen J."/>
            <person name="Van den Hoogen J."/>
            <person name="Gungor B."/>
            <person name="Hartog M."/>
            <person name="Hontelez J."/>
            <person name="Verver J."/>
            <person name="Yang W.-C."/>
            <person name="Schijlen E."/>
            <person name="Repin R."/>
            <person name="Schilthuizen M."/>
            <person name="Schranz E."/>
            <person name="Heidstra R."/>
            <person name="Miyata K."/>
            <person name="Fedorova E."/>
            <person name="Kohlen W."/>
            <person name="Bisseling T."/>
            <person name="Smit S."/>
            <person name="Geurts R."/>
        </authorList>
    </citation>
    <scope>NUCLEOTIDE SEQUENCE [LARGE SCALE GENOMIC DNA]</scope>
    <source>
        <strain evidence="8">cv. RG33-2</strain>
    </source>
</reference>
<organism evidence="7 8">
    <name type="scientific">Trema orientale</name>
    <name type="common">Charcoal tree</name>
    <name type="synonym">Celtis orientalis</name>
    <dbReference type="NCBI Taxonomy" id="63057"/>
    <lineage>
        <taxon>Eukaryota</taxon>
        <taxon>Viridiplantae</taxon>
        <taxon>Streptophyta</taxon>
        <taxon>Embryophyta</taxon>
        <taxon>Tracheophyta</taxon>
        <taxon>Spermatophyta</taxon>
        <taxon>Magnoliopsida</taxon>
        <taxon>eudicotyledons</taxon>
        <taxon>Gunneridae</taxon>
        <taxon>Pentapetalae</taxon>
        <taxon>rosids</taxon>
        <taxon>fabids</taxon>
        <taxon>Rosales</taxon>
        <taxon>Cannabaceae</taxon>
        <taxon>Trema</taxon>
    </lineage>
</organism>
<dbReference type="PANTHER" id="PTHR31314">
    <property type="entry name" value="MYB FAMILY TRANSCRIPTION FACTOR PHL7-LIKE"/>
    <property type="match status" value="1"/>
</dbReference>
<sequence>MRETINDKPIEMCTNIFDHHDEEKHIAENASSFDLNEEANSNSTSTQYDHENIDDIKYFSSSTSSTTAKVAKIFNTGADNGKLICGNSSANRGKGGRVLRQYVRSKMPRLRWTPDLHLSFLHAVDKLGGPEKATPKLVLQLMNVRGLSIAHVKSHLQMHRSKKLDDHQAGHLALFQTYRPKHERNSKQHRRLIEKRGTDFHQNIPKELNLVHSLLRSPVSPQNTSVFRSKGSDDQVEQMPIKSDDATNNITRAKAYNNSFQSLIHNIGSNRTMISKFLSNSYNTISIYGCKPNFDPFRNQNKMQLNWDQRVLKEEVPSPDLHLGLSQRESNKDEKMMTTQNCRINQREIDTKLSLSLSLS</sequence>
<dbReference type="EMBL" id="JXTC01000119">
    <property type="protein sequence ID" value="PON87305.1"/>
    <property type="molecule type" value="Genomic_DNA"/>
</dbReference>
<dbReference type="AlphaFoldDB" id="A0A2P5EPA8"/>
<dbReference type="InterPro" id="IPR001005">
    <property type="entry name" value="SANT/Myb"/>
</dbReference>
<gene>
    <name evidence="7" type="ORF">TorRG33x02_169410</name>
</gene>
<protein>
    <submittedName>
        <fullName evidence="7">Octamer-binding transcription factor</fullName>
    </submittedName>
</protein>
<dbReference type="STRING" id="63057.A0A2P5EPA8"/>
<dbReference type="InterPro" id="IPR017930">
    <property type="entry name" value="Myb_dom"/>
</dbReference>
<dbReference type="OrthoDB" id="551907at2759"/>
<keyword evidence="2" id="KW-0805">Transcription regulation</keyword>
<keyword evidence="8" id="KW-1185">Reference proteome</keyword>